<sequence length="584" mass="66621">MLGPKSKFLGRPSSLYMAYGGSILLRNSYSTFASSRVNEIRNVLLDNTLSLQSKATKCKTIYEGIGETLLEETFCTKINSNDLVRSLVSKFQTSASIRTICYEDLIHLHKNGRYTTLSKILDELVKHGVIAGSPIINFNPSIGDKDKFANQIVMLMASCGDPVIASSYLISLHNEGLRIDSKIVKNLMKLLCLPSRRDAAAYTFSMLKIIDHFPDIEYSSSELFNMLSAALENDLTIFLPNLMFERLHRSITLHPCDEELSEILVKLITRNIENSHIETATTMIKNLRTFEHIVCDSELQVRILSRVDVNISKELIPIFVFDMSDLKVFNFLIVYYKGQKEMLQATLRHLKPPVERQTLSALFTVFVEEEKDTEAKEILQHILKSESGLNDKDFSTIIKKLLDKDKIIEVTSMIALKNIAITKSAYISTFRYLLKNDLLQENEDFLRGMVTEFKRINDDPILSEILPIVVNHLIYKVHPLVARSFLIKFFNKGNATDHGVFKLSRYNLPESLVDIMRATNSSNISSLYAVLDGSIEKEEFDSIKWCVQELRNHGHSLHEILSHIRSKNETFYSKIFKENLIKGV</sequence>
<comment type="caution">
    <text evidence="1">The sequence shown here is derived from an EMBL/GenBank/DDBJ whole genome shotgun (WGS) entry which is preliminary data.</text>
</comment>
<protein>
    <submittedName>
        <fullName evidence="1">Uncharacterized protein</fullName>
    </submittedName>
</protein>
<gene>
    <name evidence="1" type="ORF">CLIB1444_01S15192</name>
</gene>
<dbReference type="EMBL" id="CALSDN010000001">
    <property type="protein sequence ID" value="CAH6718818.1"/>
    <property type="molecule type" value="Genomic_DNA"/>
</dbReference>
<accession>A0ACA9Y1J0</accession>
<reference evidence="1" key="1">
    <citation type="submission" date="2022-06" db="EMBL/GenBank/DDBJ databases">
        <authorList>
            <person name="Legras J.-L."/>
            <person name="Devillers H."/>
            <person name="Grondin C."/>
        </authorList>
    </citation>
    <scope>NUCLEOTIDE SEQUENCE</scope>
    <source>
        <strain evidence="1">CLIB 1444</strain>
    </source>
</reference>
<name>A0ACA9Y1J0_9ASCO</name>
<evidence type="ECO:0000313" key="1">
    <source>
        <dbReference type="EMBL" id="CAH6718818.1"/>
    </source>
</evidence>
<evidence type="ECO:0000313" key="2">
    <source>
        <dbReference type="Proteomes" id="UP001152531"/>
    </source>
</evidence>
<proteinExistence type="predicted"/>
<dbReference type="Proteomes" id="UP001152531">
    <property type="component" value="Unassembled WGS sequence"/>
</dbReference>
<organism evidence="1 2">
    <name type="scientific">[Candida] jaroonii</name>
    <dbReference type="NCBI Taxonomy" id="467808"/>
    <lineage>
        <taxon>Eukaryota</taxon>
        <taxon>Fungi</taxon>
        <taxon>Dikarya</taxon>
        <taxon>Ascomycota</taxon>
        <taxon>Saccharomycotina</taxon>
        <taxon>Pichiomycetes</taxon>
        <taxon>Debaryomycetaceae</taxon>
        <taxon>Yamadazyma</taxon>
    </lineage>
</organism>
<keyword evidence="2" id="KW-1185">Reference proteome</keyword>